<dbReference type="AlphaFoldDB" id="A0A1M7PRK2"/>
<feature type="compositionally biased region" description="Pro residues" evidence="1">
    <location>
        <begin position="33"/>
        <end position="42"/>
    </location>
</feature>
<reference evidence="3" key="1">
    <citation type="submission" date="2016-11" db="EMBL/GenBank/DDBJ databases">
        <authorList>
            <person name="Varghese N."/>
            <person name="Submissions S."/>
        </authorList>
    </citation>
    <scope>NUCLEOTIDE SEQUENCE [LARGE SCALE GENOMIC DNA]</scope>
    <source>
        <strain evidence="3">Sac-22</strain>
    </source>
</reference>
<gene>
    <name evidence="2" type="ORF">SAMN05192549_105329</name>
</gene>
<evidence type="ECO:0000313" key="3">
    <source>
        <dbReference type="Proteomes" id="UP000184339"/>
    </source>
</evidence>
<organism evidence="2 3">
    <name type="scientific">Duganella sacchari</name>
    <dbReference type="NCBI Taxonomy" id="551987"/>
    <lineage>
        <taxon>Bacteria</taxon>
        <taxon>Pseudomonadati</taxon>
        <taxon>Pseudomonadota</taxon>
        <taxon>Betaproteobacteria</taxon>
        <taxon>Burkholderiales</taxon>
        <taxon>Oxalobacteraceae</taxon>
        <taxon>Telluria group</taxon>
        <taxon>Duganella</taxon>
    </lineage>
</organism>
<evidence type="ECO:0000256" key="1">
    <source>
        <dbReference type="SAM" id="MobiDB-lite"/>
    </source>
</evidence>
<dbReference type="RefSeq" id="WP_167544292.1">
    <property type="nucleotide sequence ID" value="NZ_FRCX01000005.1"/>
</dbReference>
<accession>A0A1M7PRK2</accession>
<dbReference type="EMBL" id="FRCX01000005">
    <property type="protein sequence ID" value="SHN20023.1"/>
    <property type="molecule type" value="Genomic_DNA"/>
</dbReference>
<keyword evidence="3" id="KW-1185">Reference proteome</keyword>
<proteinExistence type="predicted"/>
<evidence type="ECO:0000313" key="2">
    <source>
        <dbReference type="EMBL" id="SHN20023.1"/>
    </source>
</evidence>
<protein>
    <submittedName>
        <fullName evidence="2">Uncharacterized protein</fullName>
    </submittedName>
</protein>
<feature type="region of interest" description="Disordered" evidence="1">
    <location>
        <begin position="33"/>
        <end position="56"/>
    </location>
</feature>
<dbReference type="STRING" id="551987.SAMN05192549_105329"/>
<name>A0A1M7PRK2_9BURK</name>
<dbReference type="Proteomes" id="UP000184339">
    <property type="component" value="Unassembled WGS sequence"/>
</dbReference>
<sequence length="56" mass="6031">MRKLSIDELNLVSGGTGNDDPGYPPEIIDPYILPPSDLPPPNYGYNSPGGLWDTNS</sequence>